<name>A0A5B0L0P8_9PROT</name>
<comment type="caution">
    <text evidence="1">The sequence shown here is derived from an EMBL/GenBank/DDBJ whole genome shotgun (WGS) entry which is preliminary data.</text>
</comment>
<reference evidence="1 2" key="1">
    <citation type="submission" date="2019-07" db="EMBL/GenBank/DDBJ databases">
        <title>Genome sequencing of the stress-tolerant strain Azospirillum brasilense Az19.</title>
        <authorList>
            <person name="Maroniche G.A."/>
            <person name="Garcia J.E."/>
            <person name="Pagnussat L."/>
            <person name="Amenta M."/>
            <person name="Creus C.M."/>
        </authorList>
    </citation>
    <scope>NUCLEOTIDE SEQUENCE [LARGE SCALE GENOMIC DNA]</scope>
    <source>
        <strain evidence="1 2">Az19</strain>
    </source>
</reference>
<evidence type="ECO:0000313" key="1">
    <source>
        <dbReference type="EMBL" id="KAA1057188.1"/>
    </source>
</evidence>
<gene>
    <name evidence="1" type="ORF">FH063_001356</name>
</gene>
<organism evidence="1 2">
    <name type="scientific">Azospirillum argentinense</name>
    <dbReference type="NCBI Taxonomy" id="2970906"/>
    <lineage>
        <taxon>Bacteria</taxon>
        <taxon>Pseudomonadati</taxon>
        <taxon>Pseudomonadota</taxon>
        <taxon>Alphaproteobacteria</taxon>
        <taxon>Rhodospirillales</taxon>
        <taxon>Azospirillaceae</taxon>
        <taxon>Azospirillum</taxon>
    </lineage>
</organism>
<dbReference type="Proteomes" id="UP000325333">
    <property type="component" value="Unassembled WGS sequence"/>
</dbReference>
<sequence length="93" mass="10480">MFTEEQIKNFFDRKVTHPECPVCDANDWLVAPSPSTGEVTLLNSINVHKPGERPSETYAVIQVYCNNCGYVRMHNIGVMMRGIYDDGNSNGKK</sequence>
<evidence type="ECO:0000313" key="2">
    <source>
        <dbReference type="Proteomes" id="UP000325333"/>
    </source>
</evidence>
<proteinExistence type="predicted"/>
<dbReference type="EMBL" id="VEWN01000002">
    <property type="protein sequence ID" value="KAA1057188.1"/>
    <property type="molecule type" value="Genomic_DNA"/>
</dbReference>
<protein>
    <submittedName>
        <fullName evidence="1">Uncharacterized protein</fullName>
    </submittedName>
</protein>
<accession>A0A5B0L0P8</accession>
<dbReference type="AlphaFoldDB" id="A0A5B0L0P8"/>